<dbReference type="AlphaFoldDB" id="A0A1D1ULN0"/>
<evidence type="ECO:0000313" key="1">
    <source>
        <dbReference type="EMBL" id="GAU90639.1"/>
    </source>
</evidence>
<accession>A0A1D1ULN0</accession>
<proteinExistence type="predicted"/>
<gene>
    <name evidence="1" type="primary">RvY_03028-1</name>
    <name evidence="1" type="synonym">RvY_03028.1</name>
    <name evidence="1" type="ORF">RvY_03028</name>
</gene>
<dbReference type="Proteomes" id="UP000186922">
    <property type="component" value="Unassembled WGS sequence"/>
</dbReference>
<comment type="caution">
    <text evidence="1">The sequence shown here is derived from an EMBL/GenBank/DDBJ whole genome shotgun (WGS) entry which is preliminary data.</text>
</comment>
<dbReference type="EMBL" id="BDGG01000001">
    <property type="protein sequence ID" value="GAU90639.1"/>
    <property type="molecule type" value="Genomic_DNA"/>
</dbReference>
<organism evidence="1 2">
    <name type="scientific">Ramazzottius varieornatus</name>
    <name type="common">Water bear</name>
    <name type="synonym">Tardigrade</name>
    <dbReference type="NCBI Taxonomy" id="947166"/>
    <lineage>
        <taxon>Eukaryota</taxon>
        <taxon>Metazoa</taxon>
        <taxon>Ecdysozoa</taxon>
        <taxon>Tardigrada</taxon>
        <taxon>Eutardigrada</taxon>
        <taxon>Parachela</taxon>
        <taxon>Hypsibioidea</taxon>
        <taxon>Ramazzottiidae</taxon>
        <taxon>Ramazzottius</taxon>
    </lineage>
</organism>
<protein>
    <submittedName>
        <fullName evidence="1">Uncharacterized protein</fullName>
    </submittedName>
</protein>
<evidence type="ECO:0000313" key="2">
    <source>
        <dbReference type="Proteomes" id="UP000186922"/>
    </source>
</evidence>
<name>A0A1D1ULN0_RAMVA</name>
<sequence length="104" mass="11286">MARQETYVQHQGVFGASDYNYQSFSFVFQAVSDTSATDIHDAGDGAQVSKDRTVMERRVRQEVKVNAGEDFGKPRSLSGKVEEGATIGNAVRLSGGTPKSDRAK</sequence>
<reference evidence="1 2" key="1">
    <citation type="journal article" date="2016" name="Nat. Commun.">
        <title>Extremotolerant tardigrade genome and improved radiotolerance of human cultured cells by tardigrade-unique protein.</title>
        <authorList>
            <person name="Hashimoto T."/>
            <person name="Horikawa D.D."/>
            <person name="Saito Y."/>
            <person name="Kuwahara H."/>
            <person name="Kozuka-Hata H."/>
            <person name="Shin-I T."/>
            <person name="Minakuchi Y."/>
            <person name="Ohishi K."/>
            <person name="Motoyama A."/>
            <person name="Aizu T."/>
            <person name="Enomoto A."/>
            <person name="Kondo K."/>
            <person name="Tanaka S."/>
            <person name="Hara Y."/>
            <person name="Koshikawa S."/>
            <person name="Sagara H."/>
            <person name="Miura T."/>
            <person name="Yokobori S."/>
            <person name="Miyagawa K."/>
            <person name="Suzuki Y."/>
            <person name="Kubo T."/>
            <person name="Oyama M."/>
            <person name="Kohara Y."/>
            <person name="Fujiyama A."/>
            <person name="Arakawa K."/>
            <person name="Katayama T."/>
            <person name="Toyoda A."/>
            <person name="Kunieda T."/>
        </authorList>
    </citation>
    <scope>NUCLEOTIDE SEQUENCE [LARGE SCALE GENOMIC DNA]</scope>
    <source>
        <strain evidence="1 2">YOKOZUNA-1</strain>
    </source>
</reference>
<keyword evidence="2" id="KW-1185">Reference proteome</keyword>